<evidence type="ECO:0000256" key="3">
    <source>
        <dbReference type="ARBA" id="ARBA00022692"/>
    </source>
</evidence>
<dbReference type="Pfam" id="PF00431">
    <property type="entry name" value="CUB"/>
    <property type="match status" value="2"/>
</dbReference>
<feature type="transmembrane region" description="Helical" evidence="13">
    <location>
        <begin position="2608"/>
        <end position="2629"/>
    </location>
</feature>
<dbReference type="InterPro" id="IPR036116">
    <property type="entry name" value="FN3_sf"/>
</dbReference>
<dbReference type="GO" id="GO:0005509">
    <property type="term" value="F:calcium ion binding"/>
    <property type="evidence" value="ECO:0007669"/>
    <property type="project" value="InterPro"/>
</dbReference>
<dbReference type="SMART" id="SM00308">
    <property type="entry name" value="LH2"/>
    <property type="match status" value="1"/>
</dbReference>
<dbReference type="PANTHER" id="PTHR10877">
    <property type="entry name" value="POLYCYSTIN FAMILY MEMBER"/>
    <property type="match status" value="1"/>
</dbReference>
<keyword evidence="11" id="KW-0175">Coiled coil</keyword>
<feature type="transmembrane region" description="Helical" evidence="13">
    <location>
        <begin position="1508"/>
        <end position="1528"/>
    </location>
</feature>
<dbReference type="InterPro" id="IPR000998">
    <property type="entry name" value="MAM_dom"/>
</dbReference>
<dbReference type="PROSITE" id="PS00740">
    <property type="entry name" value="MAM_1"/>
    <property type="match status" value="2"/>
</dbReference>
<dbReference type="InterPro" id="IPR000859">
    <property type="entry name" value="CUB_dom"/>
</dbReference>
<dbReference type="RefSeq" id="XP_013384713.2">
    <property type="nucleotide sequence ID" value="XM_013529259.2"/>
</dbReference>
<dbReference type="InterPro" id="IPR003915">
    <property type="entry name" value="PKD_2"/>
</dbReference>
<dbReference type="InterPro" id="IPR035914">
    <property type="entry name" value="Sperma_CUB_dom_sf"/>
</dbReference>
<feature type="transmembrane region" description="Helical" evidence="13">
    <location>
        <begin position="2422"/>
        <end position="2447"/>
    </location>
</feature>
<reference evidence="19" key="1">
    <citation type="submission" date="2025-08" db="UniProtKB">
        <authorList>
            <consortium name="RefSeq"/>
        </authorList>
    </citation>
    <scope>IDENTIFICATION</scope>
    <source>
        <tissue evidence="19">Gonads</tissue>
    </source>
</reference>
<dbReference type="SUPFAM" id="SSF49265">
    <property type="entry name" value="Fibronectin type III"/>
    <property type="match status" value="2"/>
</dbReference>
<comment type="similarity">
    <text evidence="2">Belongs to the polycystin family.</text>
</comment>
<feature type="coiled-coil region" evidence="11">
    <location>
        <begin position="2789"/>
        <end position="2830"/>
    </location>
</feature>
<dbReference type="GO" id="GO:0050982">
    <property type="term" value="P:detection of mechanical stimulus"/>
    <property type="evidence" value="ECO:0007669"/>
    <property type="project" value="TreeGrafter"/>
</dbReference>
<dbReference type="Pfam" id="PF08016">
    <property type="entry name" value="PKD_channel"/>
    <property type="match status" value="1"/>
</dbReference>
<dbReference type="SMART" id="SM00042">
    <property type="entry name" value="CUB"/>
    <property type="match status" value="2"/>
</dbReference>
<dbReference type="Pfam" id="PF00041">
    <property type="entry name" value="fn3"/>
    <property type="match status" value="3"/>
</dbReference>
<dbReference type="KEGG" id="lak:106154779"/>
<dbReference type="SMART" id="SM00137">
    <property type="entry name" value="MAM"/>
    <property type="match status" value="3"/>
</dbReference>
<evidence type="ECO:0000256" key="1">
    <source>
        <dbReference type="ARBA" id="ARBA00004141"/>
    </source>
</evidence>
<feature type="transmembrane region" description="Helical" evidence="13">
    <location>
        <begin position="1929"/>
        <end position="1956"/>
    </location>
</feature>
<evidence type="ECO:0000256" key="11">
    <source>
        <dbReference type="SAM" id="Coils"/>
    </source>
</evidence>
<feature type="transmembrane region" description="Helical" evidence="13">
    <location>
        <begin position="2459"/>
        <end position="2478"/>
    </location>
</feature>
<dbReference type="SUPFAM" id="SSF49723">
    <property type="entry name" value="Lipase/lipooxygenase domain (PLAT/LH2 domain)"/>
    <property type="match status" value="1"/>
</dbReference>
<feature type="transmembrane region" description="Helical" evidence="13">
    <location>
        <begin position="2549"/>
        <end position="2570"/>
    </location>
</feature>
<keyword evidence="5 13" id="KW-1133">Transmembrane helix</keyword>
<keyword evidence="6 13" id="KW-0472">Membrane</keyword>
<evidence type="ECO:0000256" key="2">
    <source>
        <dbReference type="ARBA" id="ARBA00007200"/>
    </source>
</evidence>
<keyword evidence="7" id="KW-1015">Disulfide bond</keyword>
<dbReference type="OrthoDB" id="444119at2759"/>
<dbReference type="SUPFAM" id="SSF49854">
    <property type="entry name" value="Spermadhesin, CUB domain"/>
    <property type="match status" value="2"/>
</dbReference>
<evidence type="ECO:0000256" key="7">
    <source>
        <dbReference type="ARBA" id="ARBA00023157"/>
    </source>
</evidence>
<dbReference type="Gene3D" id="2.60.120.200">
    <property type="match status" value="3"/>
</dbReference>
<keyword evidence="8" id="KW-0325">Glycoprotein</keyword>
<evidence type="ECO:0000256" key="10">
    <source>
        <dbReference type="PROSITE-ProRule" id="PRU00152"/>
    </source>
</evidence>
<evidence type="ECO:0000259" key="17">
    <source>
        <dbReference type="PROSITE" id="PS50853"/>
    </source>
</evidence>
<name>A0A1S3HF65_LINAN</name>
<comment type="subcellular location">
    <subcellularLocation>
        <location evidence="1">Membrane</location>
        <topology evidence="1">Multi-pass membrane protein</topology>
    </subcellularLocation>
</comment>
<comment type="caution">
    <text evidence="10">Lacks conserved residue(s) required for the propagation of feature annotation.</text>
</comment>
<feature type="compositionally biased region" description="Low complexity" evidence="12">
    <location>
        <begin position="296"/>
        <end position="307"/>
    </location>
</feature>
<dbReference type="SUPFAM" id="SSF49899">
    <property type="entry name" value="Concanavalin A-like lectins/glucanases"/>
    <property type="match status" value="3"/>
</dbReference>
<dbReference type="Proteomes" id="UP000085678">
    <property type="component" value="Unplaced"/>
</dbReference>
<dbReference type="PROSITE" id="PS50853">
    <property type="entry name" value="FN3"/>
    <property type="match status" value="3"/>
</dbReference>
<feature type="domain" description="Fibronectin type-III" evidence="17">
    <location>
        <begin position="170"/>
        <end position="263"/>
    </location>
</feature>
<feature type="transmembrane region" description="Helical" evidence="13">
    <location>
        <begin position="2167"/>
        <end position="2187"/>
    </location>
</feature>
<dbReference type="InterPro" id="IPR013320">
    <property type="entry name" value="ConA-like_dom_sf"/>
</dbReference>
<evidence type="ECO:0000256" key="6">
    <source>
        <dbReference type="ARBA" id="ARBA00023136"/>
    </source>
</evidence>
<dbReference type="InterPro" id="IPR001024">
    <property type="entry name" value="PLAT/LH2_dom"/>
</dbReference>
<dbReference type="SMART" id="SM00060">
    <property type="entry name" value="FN3"/>
    <property type="match status" value="3"/>
</dbReference>
<evidence type="ECO:0000256" key="9">
    <source>
        <dbReference type="PIRSR" id="PIRSR603915-2"/>
    </source>
</evidence>
<feature type="domain" description="MAM" evidence="15">
    <location>
        <begin position="267"/>
        <end position="362"/>
    </location>
</feature>
<dbReference type="Pfam" id="PF20519">
    <property type="entry name" value="Polycystin_dom"/>
    <property type="match status" value="1"/>
</dbReference>
<evidence type="ECO:0000259" key="14">
    <source>
        <dbReference type="PROSITE" id="PS01180"/>
    </source>
</evidence>
<dbReference type="GO" id="GO:0005262">
    <property type="term" value="F:calcium channel activity"/>
    <property type="evidence" value="ECO:0007669"/>
    <property type="project" value="TreeGrafter"/>
</dbReference>
<feature type="region of interest" description="Disordered" evidence="12">
    <location>
        <begin position="28"/>
        <end position="50"/>
    </location>
</feature>
<dbReference type="InterPro" id="IPR003961">
    <property type="entry name" value="FN3_dom"/>
</dbReference>
<feature type="domain" description="CUB" evidence="14">
    <location>
        <begin position="771"/>
        <end position="882"/>
    </location>
</feature>
<dbReference type="Pfam" id="PF01477">
    <property type="entry name" value="PLAT"/>
    <property type="match status" value="1"/>
</dbReference>
<dbReference type="PROSITE" id="PS50095">
    <property type="entry name" value="PLAT"/>
    <property type="match status" value="1"/>
</dbReference>
<sequence length="3097" mass="341920">MAGTIHSCDFDTDNCGYLSPVSNDFDWERNSGSTSSTSTGPSSDHTTGSGHYMFTEASGPSLGDIAALLTPTINTTSGQVCVSFWYHAYGATLGELHMSVVTSSVYMTRDFSFDDGTSENLWKYVEASAMLTETSFQVKFDGIRGSNYYSDIAIDDVTVNDTICAGHVGSVSNLVVTAHNNTSASLSWDPPTIGLDSLQNFIVEAYDCIFAETPQLTMNGITQTYATVSGLNPDNNYVFAVYANGTNNLARPANVTQRIVNNQTLLFSCDFDNDNCGICDMVQDNTDDFDWKRNQGSTPTSYTGPSSDHTTGIASGQGAGYYLFFESTSPVLADDRARVTTPTVNTTNTQACLSFWLHAKGRYLGVFNVRIVTSSGIDIQFEAIDTANDESDFAIDDIVIIDGWCEGHSSGIRNPAVTSANDSSVTIQWTAPLLGSSDVQQYTILAYQCMNKTSADHVVSSNFTSVTLTGLAPYSMWTFSILPVTAVASFPETVNITGWTRPPDTAHVCNFDCDTCGYVQATDDEMDWVLNSGSTPTSSTGPTGDHTTGSGNYFYFEVDGGSNGDSARIKTPLINVTTGWACLSFWYHAYGIHLGEMRIRIVNATKNTTTKIADINSNNNAWVQYEEVVPMGSAPFWIEFEAQRVQYSQGDFAFDDVSVLDGYCEGHCGEIADPVFVTSSSNTATLSWTAPVLGSENVQYYTIDAFKTCAFDRSRGIPESPATSSNATSSPAVISGLESGTHYTFVVTPVCTNAQTSVNVTGWTQNEIGSCNQIIEDTTTTGFITSTNFPSNYNSSQECTWLFFVPADGTQNVELRYESFAVEDGYDFVKIYTDICDSSPNHTDTGAVAANKLLRAVSVFVVAFESDHDTEERGFNLTFDTNYNALYRELTGKIEPEGYPVTYNPNMDETYTIRPSQTFPNTEILLNFTDFDLQDSSNCSSDYLQVVVNFAVVTTFCGNSLPNETALLATEVTLVFHSDGITQGRGFSVTFTVREAIQTTTETLTTTAEETTTEDVTTVEAVTTTEAMTTTMATTTTTQSPEESLNLLAGLDPLNMAPDAFAGAILAVAAGFASDPNSNATKNESVVNELARQMTATLLLFSTGNASLSPSVASAVTGGLAVIPVADENAASDMLIAGTNFVAKLTGTVGEMTSSAENLLTATGNVLGSKESSSSSSSTSSRKRRSTDLAREKADADKTEGLVDGLGGKMANGMNASSAPVTISNTQVSLGVQKSDSSSLSGQNISNSMSSVEMPSVNSSGNVAVKIGSFKKSPKSYSDNANDVNSASVNLDVRDDNGVPAAPSTPVTIAMSSGRTEPLQQNNVTNPNGSTTYINYKVSSPTASVFFDITKGNPSTNYTVLGQYGSKPNATNYIFRTVSGPNDGAVINIIIPSYTNATSSTAKRRRRSTSTTVDLFIAVTEAQENGTVNASSSFSYQAMAVDPRMWNAATNSWESDPGLEISSDSTPEKVVFKSNFFGSFAAGLFEPPNTIDFEAVFANFGERLLDNAYVFGFLIALIVIYILTIFYCRWKDKKDKELWAYAPLTDNRPKDSYYYRISVQTAVRSVSRCSANIFFILHGENGKTRPRHLADGERKCFGNGSTNNFTMAVPKYLGRLKYMQVWIDDTGPSPHWLPNKVIMYDIQERKRFYFMGSRWLSATKSDKRTNRLLKSQTEDEFRDFNALFSENASKNFFDDHLWVSIFSRPTTSRFTRVQRLSVSVALLFLGMITNAMFYRGDDEGSSSSGLQIGPITITFRQIWVGLVGALIVLPPAVIMIEIFRRSRERKRSKIPAWTVVAEANINSSGPRIGLEGSKCDLSGDLKKHSCENVNEVDGLSGKGSDEGIGSLGGLGSQKDLQPVATVSDIHIPYTSPALPPQYQDIYYDKTEGSDDTDLLMAFALQPSSNEDFMNTLDHLDESKKKKKPKGPLTLPWGFVIIGYIIVFLSIAASAFFTLLYSLQWGKEKSLGWLLSMFFTIVQSLILVQPVKVVLMAVVFSCFMKLPAVEDEDDVNMDDVTVLRSTPLPVPVTIIVPRNLESPDDAPDDVEIRQKKIKLEEKMMSNFKSIFVHLVHLCLLLIIAFSNRDDNFFLQNEALVVLMAVVFSCFMKLPAVEDEDDVNMDDVTVLRSTPLPVPVTIIVPRNLESPDDAPDDVEIRQKKIKLEEKMMSNFKSIFVHLVHLCLLLIIAFSNRDDNFFLQNEALVKGLSLEDTSFGKLDDLWPWLTDTIVPEVFPTTEYNSDALSTYDLQFISILCGLRLGPLRVRQVRANKRTCNVVPPMDNLTTACSAPWYSEQSPTSNFTEAWAEVNTTIGDVVPVGFDYKVQNTPNDYYQTGMFGSYQPSGYLVDVNSDSEAITVFNQLKQNNWLDKYTRAVFVEFTINNAFVNVFTMVRLIVEFPVTGGIFFTHKETSFRPYPYVEAFDFILLVIQVIWAIFVIYFFIAAMIRAVKTKGKCFKDMWFLLEFFDCLFAFASMAFFILRTFRLIQVVEEVKNNIGKFVPFDRVTFWDEAYTACIATDTFLVLMQLFKPMAFVEQLAVLKYALVKSFTRVLLYMVIFILLLYSFAVSLNFMSGDYMWVFRDVPHAIYNLFGVMIGLVKYDDVKEDDSFIIVLVFLAFTSSMNFILLNLFISIINDTVTEAKEDDNSDMFDRELNEHLNEKLRDMFGKKEEQEKKAVTFESTLSIKSKVHPAPPAIVISDYEQNDAPKSEAPPEATVQQDGTNSGALNSLQPEKPVKAGNKKAVDVKSTLGKSFLVAKYHGNNGKRGKYDKSVTAALDLAYLMEKSFNCCVQTLEAELQDTRNEIEIRKRENTKLRDQLAKAQNVIAQTRQTIAGIKTNMRKMIQGELRRLSVEGVQSDQIKGELITRVEKKYEALTKYRNRPEAWTLISLRNRQNEFLAFAKAIPGLFDENDVTVEEEDPAIIIGRAGCSDVKGVIGQVIALKRAEDFDYEEKLFLGIPILGKTKLTSSGVSLRASYDESGEFWETTPHKISKVKIDDKPFQCIYGVFNGIPNRFAAVHLYDRQSFKISPAGGVVTPTDEKDFIMTFEQKTFSETSDVSLQAVPLSEHLTYPSDKKGLYILFERKTFLETANVSIQVI</sequence>
<protein>
    <submittedName>
        <fullName evidence="19">Uncharacterized protein LOC106154779</fullName>
    </submittedName>
</protein>
<feature type="domain" description="PLAT" evidence="16">
    <location>
        <begin position="1553"/>
        <end position="1670"/>
    </location>
</feature>
<feature type="domain" description="MAM" evidence="15">
    <location>
        <begin position="6"/>
        <end position="166"/>
    </location>
</feature>
<dbReference type="InterPro" id="IPR036392">
    <property type="entry name" value="PLAT/LH2_dom_sf"/>
</dbReference>
<dbReference type="GO" id="GO:0016020">
    <property type="term" value="C:membrane"/>
    <property type="evidence" value="ECO:0007669"/>
    <property type="project" value="UniProtKB-SubCell"/>
</dbReference>
<dbReference type="Pfam" id="PF00629">
    <property type="entry name" value="MAM"/>
    <property type="match status" value="3"/>
</dbReference>
<proteinExistence type="inferred from homology"/>
<accession>A0A1S3HF65</accession>
<keyword evidence="4" id="KW-0732">Signal</keyword>
<dbReference type="PROSITE" id="PS50060">
    <property type="entry name" value="MAM_2"/>
    <property type="match status" value="3"/>
</dbReference>
<evidence type="ECO:0000256" key="12">
    <source>
        <dbReference type="SAM" id="MobiDB-lite"/>
    </source>
</evidence>
<dbReference type="PRINTS" id="PR01433">
    <property type="entry name" value="POLYCYSTIN2"/>
</dbReference>
<evidence type="ECO:0000313" key="18">
    <source>
        <dbReference type="Proteomes" id="UP000085678"/>
    </source>
</evidence>
<dbReference type="PANTHER" id="PTHR10877:SF194">
    <property type="entry name" value="LOCATION OF VULVA DEFECTIVE 1"/>
    <property type="match status" value="1"/>
</dbReference>
<dbReference type="PROSITE" id="PS01180">
    <property type="entry name" value="CUB"/>
    <property type="match status" value="2"/>
</dbReference>
<dbReference type="GeneID" id="106154779"/>
<feature type="disulfide bond" evidence="9">
    <location>
        <begin position="2272"/>
        <end position="2285"/>
    </location>
</feature>
<feature type="transmembrane region" description="Helical" evidence="13">
    <location>
        <begin position="1716"/>
        <end position="1734"/>
    </location>
</feature>
<feature type="region of interest" description="Disordered" evidence="12">
    <location>
        <begin position="290"/>
        <end position="310"/>
    </location>
</feature>
<feature type="domain" description="CUB" evidence="14">
    <location>
        <begin position="882"/>
        <end position="994"/>
    </location>
</feature>
<evidence type="ECO:0000313" key="19">
    <source>
        <dbReference type="RefSeq" id="XP_013384713.2"/>
    </source>
</evidence>
<dbReference type="CDD" id="cd06263">
    <property type="entry name" value="MAM"/>
    <property type="match status" value="3"/>
</dbReference>
<feature type="transmembrane region" description="Helical" evidence="13">
    <location>
        <begin position="1758"/>
        <end position="1779"/>
    </location>
</feature>
<keyword evidence="3 13" id="KW-0812">Transmembrane</keyword>
<feature type="compositionally biased region" description="Low complexity" evidence="12">
    <location>
        <begin position="1169"/>
        <end position="1180"/>
    </location>
</feature>
<keyword evidence="18" id="KW-1185">Reference proteome</keyword>
<gene>
    <name evidence="19" type="primary">LOC106154779</name>
</gene>
<dbReference type="Gene3D" id="1.10.287.70">
    <property type="match status" value="1"/>
</dbReference>
<feature type="compositionally biased region" description="Low complexity" evidence="12">
    <location>
        <begin position="31"/>
        <end position="50"/>
    </location>
</feature>
<dbReference type="Gene3D" id="2.60.60.20">
    <property type="entry name" value="PLAT/LH2 domain"/>
    <property type="match status" value="1"/>
</dbReference>
<feature type="domain" description="MAM" evidence="15">
    <location>
        <begin position="507"/>
        <end position="666"/>
    </location>
</feature>
<feature type="transmembrane region" description="Helical" evidence="13">
    <location>
        <begin position="1968"/>
        <end position="1995"/>
    </location>
</feature>
<dbReference type="InterPro" id="IPR013783">
    <property type="entry name" value="Ig-like_fold"/>
</dbReference>
<dbReference type="CDD" id="cd00063">
    <property type="entry name" value="FN3"/>
    <property type="match status" value="3"/>
</dbReference>
<dbReference type="InParanoid" id="A0A1S3HF65"/>
<dbReference type="InterPro" id="IPR013122">
    <property type="entry name" value="PKD1_2_channel"/>
</dbReference>
<feature type="domain" description="Fibronectin type-III" evidence="17">
    <location>
        <begin position="670"/>
        <end position="767"/>
    </location>
</feature>
<evidence type="ECO:0000259" key="16">
    <source>
        <dbReference type="PROSITE" id="PS50095"/>
    </source>
</evidence>
<feature type="region of interest" description="Disordered" evidence="12">
    <location>
        <begin position="1165"/>
        <end position="1203"/>
    </location>
</feature>
<feature type="region of interest" description="Disordered" evidence="12">
    <location>
        <begin position="2703"/>
        <end position="2738"/>
    </location>
</feature>
<evidence type="ECO:0000259" key="15">
    <source>
        <dbReference type="PROSITE" id="PS50060"/>
    </source>
</evidence>
<feature type="transmembrane region" description="Helical" evidence="13">
    <location>
        <begin position="2060"/>
        <end position="2081"/>
    </location>
</feature>
<organism evidence="18 19">
    <name type="scientific">Lingula anatina</name>
    <name type="common">Brachiopod</name>
    <name type="synonym">Lingula unguis</name>
    <dbReference type="NCBI Taxonomy" id="7574"/>
    <lineage>
        <taxon>Eukaryota</taxon>
        <taxon>Metazoa</taxon>
        <taxon>Spiralia</taxon>
        <taxon>Lophotrochozoa</taxon>
        <taxon>Brachiopoda</taxon>
        <taxon>Linguliformea</taxon>
        <taxon>Lingulata</taxon>
        <taxon>Lingulida</taxon>
        <taxon>Linguloidea</taxon>
        <taxon>Lingulidae</taxon>
        <taxon>Lingula</taxon>
    </lineage>
</organism>
<dbReference type="InterPro" id="IPR051223">
    <property type="entry name" value="Polycystin"/>
</dbReference>
<dbReference type="Gene3D" id="2.60.120.290">
    <property type="entry name" value="Spermadhesin, CUB domain"/>
    <property type="match status" value="2"/>
</dbReference>
<feature type="compositionally biased region" description="Basic and acidic residues" evidence="12">
    <location>
        <begin position="1186"/>
        <end position="1201"/>
    </location>
</feature>
<evidence type="ECO:0000256" key="5">
    <source>
        <dbReference type="ARBA" id="ARBA00022989"/>
    </source>
</evidence>
<evidence type="ECO:0000256" key="4">
    <source>
        <dbReference type="ARBA" id="ARBA00022729"/>
    </source>
</evidence>
<dbReference type="CDD" id="cd00041">
    <property type="entry name" value="CUB"/>
    <property type="match status" value="2"/>
</dbReference>
<dbReference type="InterPro" id="IPR046791">
    <property type="entry name" value="Polycystin_dom"/>
</dbReference>
<dbReference type="Gene3D" id="2.60.40.10">
    <property type="entry name" value="Immunoglobulins"/>
    <property type="match status" value="3"/>
</dbReference>
<feature type="compositionally biased region" description="Polar residues" evidence="12">
    <location>
        <begin position="2714"/>
        <end position="2729"/>
    </location>
</feature>
<evidence type="ECO:0000256" key="8">
    <source>
        <dbReference type="ARBA" id="ARBA00023180"/>
    </source>
</evidence>
<evidence type="ECO:0000256" key="13">
    <source>
        <dbReference type="SAM" id="Phobius"/>
    </source>
</evidence>
<feature type="domain" description="Fibronectin type-III" evidence="17">
    <location>
        <begin position="411"/>
        <end position="503"/>
    </location>
</feature>